<dbReference type="RefSeq" id="WP_153498886.1">
    <property type="nucleotide sequence ID" value="NZ_WIRE01000001.1"/>
</dbReference>
<keyword evidence="1" id="KW-1133">Transmembrane helix</keyword>
<feature type="transmembrane region" description="Helical" evidence="1">
    <location>
        <begin position="36"/>
        <end position="57"/>
    </location>
</feature>
<keyword evidence="1" id="KW-0472">Membrane</keyword>
<keyword evidence="2" id="KW-0675">Receptor</keyword>
<dbReference type="AlphaFoldDB" id="A0A6N7LQ78"/>
<feature type="transmembrane region" description="Helical" evidence="1">
    <location>
        <begin position="99"/>
        <end position="119"/>
    </location>
</feature>
<name>A0A6N7LQ78_9GAMM</name>
<keyword evidence="1" id="KW-0812">Transmembrane</keyword>
<organism evidence="2 3">
    <name type="scientific">Alcanivorax sediminis</name>
    <dbReference type="NCBI Taxonomy" id="2663008"/>
    <lineage>
        <taxon>Bacteria</taxon>
        <taxon>Pseudomonadati</taxon>
        <taxon>Pseudomonadota</taxon>
        <taxon>Gammaproteobacteria</taxon>
        <taxon>Oceanospirillales</taxon>
        <taxon>Alcanivoracaceae</taxon>
        <taxon>Alcanivorax</taxon>
    </lineage>
</organism>
<comment type="caution">
    <text evidence="2">The sequence shown here is derived from an EMBL/GenBank/DDBJ whole genome shotgun (WGS) entry which is preliminary data.</text>
</comment>
<feature type="transmembrane region" description="Helical" evidence="1">
    <location>
        <begin position="69"/>
        <end position="87"/>
    </location>
</feature>
<proteinExistence type="predicted"/>
<dbReference type="Proteomes" id="UP000469421">
    <property type="component" value="Unassembled WGS sequence"/>
</dbReference>
<gene>
    <name evidence="2" type="ORF">GFN93_02715</name>
</gene>
<accession>A0A6N7LQ78</accession>
<keyword evidence="3" id="KW-1185">Reference proteome</keyword>
<reference evidence="2 3" key="1">
    <citation type="submission" date="2019-10" db="EMBL/GenBank/DDBJ databases">
        <title>Alcanivorax sp.PA15-N-34 draft genome sequence.</title>
        <authorList>
            <person name="Liao X."/>
            <person name="Shao Z."/>
        </authorList>
    </citation>
    <scope>NUCLEOTIDE SEQUENCE [LARGE SCALE GENOMIC DNA]</scope>
    <source>
        <strain evidence="2 3">PA15-N-34</strain>
    </source>
</reference>
<sequence length="125" mass="13797">MDRKFMMTALGYAIVGMLLGIHMAASHNHIQHVTHAHIMLIGFVISMAYALCHKVWLGNLTSSLAKVQYYLHQAGTIVVLVSLFLLYGSFVSAKALEPVLAISSITLLVAMILMKVMFIKHTRNG</sequence>
<evidence type="ECO:0000256" key="1">
    <source>
        <dbReference type="SAM" id="Phobius"/>
    </source>
</evidence>
<evidence type="ECO:0000313" key="3">
    <source>
        <dbReference type="Proteomes" id="UP000469421"/>
    </source>
</evidence>
<dbReference type="EMBL" id="WIRE01000001">
    <property type="protein sequence ID" value="MQX52142.1"/>
    <property type="molecule type" value="Genomic_DNA"/>
</dbReference>
<evidence type="ECO:0000313" key="2">
    <source>
        <dbReference type="EMBL" id="MQX52142.1"/>
    </source>
</evidence>
<protein>
    <submittedName>
        <fullName evidence="2">TonB-dependent receptor</fullName>
    </submittedName>
</protein>